<dbReference type="AlphaFoldDB" id="A0A0V1N6S7"/>
<dbReference type="Gene3D" id="3.30.70.270">
    <property type="match status" value="1"/>
</dbReference>
<reference evidence="1 2" key="1">
    <citation type="submission" date="2015-01" db="EMBL/GenBank/DDBJ databases">
        <title>Evolution of Trichinella species and genotypes.</title>
        <authorList>
            <person name="Korhonen P.K."/>
            <person name="Edoardo P."/>
            <person name="Giuseppe L.R."/>
            <person name="Gasser R.B."/>
        </authorList>
    </citation>
    <scope>NUCLEOTIDE SEQUENCE [LARGE SCALE GENOMIC DNA]</scope>
    <source>
        <strain evidence="1">ISS1980</strain>
    </source>
</reference>
<dbReference type="EMBL" id="JYDO01000005">
    <property type="protein sequence ID" value="KRZ79677.1"/>
    <property type="molecule type" value="Genomic_DNA"/>
</dbReference>
<sequence length="112" mass="12926">MIASARAEEGYLFTVLRRLSPIERYDMRRRTAHPAHRRHFGRISGKPGGSAHLTWRLRIGKSEVTEADREKTEFSTSLMLYPFKIMPFGFCIAPVNFQRLMETALRGLTRTA</sequence>
<dbReference type="STRING" id="268474.A0A0V1N6S7"/>
<protein>
    <submittedName>
        <fullName evidence="1">Uncharacterized protein</fullName>
    </submittedName>
</protein>
<gene>
    <name evidence="1" type="ORF">T10_1841</name>
</gene>
<evidence type="ECO:0000313" key="1">
    <source>
        <dbReference type="EMBL" id="KRZ79677.1"/>
    </source>
</evidence>
<accession>A0A0V1N6S7</accession>
<organism evidence="1 2">
    <name type="scientific">Trichinella papuae</name>
    <dbReference type="NCBI Taxonomy" id="268474"/>
    <lineage>
        <taxon>Eukaryota</taxon>
        <taxon>Metazoa</taxon>
        <taxon>Ecdysozoa</taxon>
        <taxon>Nematoda</taxon>
        <taxon>Enoplea</taxon>
        <taxon>Dorylaimia</taxon>
        <taxon>Trichinellida</taxon>
        <taxon>Trichinellidae</taxon>
        <taxon>Trichinella</taxon>
    </lineage>
</organism>
<dbReference type="InterPro" id="IPR043502">
    <property type="entry name" value="DNA/RNA_pol_sf"/>
</dbReference>
<evidence type="ECO:0000313" key="2">
    <source>
        <dbReference type="Proteomes" id="UP000054843"/>
    </source>
</evidence>
<dbReference type="SUPFAM" id="SSF56672">
    <property type="entry name" value="DNA/RNA polymerases"/>
    <property type="match status" value="1"/>
</dbReference>
<name>A0A0V1N6S7_9BILA</name>
<proteinExistence type="predicted"/>
<dbReference type="Proteomes" id="UP000054843">
    <property type="component" value="Unassembled WGS sequence"/>
</dbReference>
<dbReference type="Gene3D" id="3.10.10.10">
    <property type="entry name" value="HIV Type 1 Reverse Transcriptase, subunit A, domain 1"/>
    <property type="match status" value="1"/>
</dbReference>
<keyword evidence="2" id="KW-1185">Reference proteome</keyword>
<comment type="caution">
    <text evidence="1">The sequence shown here is derived from an EMBL/GenBank/DDBJ whole genome shotgun (WGS) entry which is preliminary data.</text>
</comment>
<dbReference type="InterPro" id="IPR043128">
    <property type="entry name" value="Rev_trsase/Diguanyl_cyclase"/>
</dbReference>